<keyword evidence="1" id="KW-0479">Metal-binding</keyword>
<sequence length="246" mass="25488">MLGADVIIMPTSKSLSHTAARLAATRAGARIASLPTITPEIMGRTLVADYDEIERRNERLLGVLAGKSRVRIISPAGTDLTFSIEGRTFHADGGINHRPGDFANLPAGEMYVAPVEGTAAGILVVDGSMAGLGLLAEPVELVVADGSVVEIRGGEEAEELERLITPFGWDARNVAELGIGTNETATVSGNVLEDEKVLGTCHVALGDNSTFGGGVSVASHLDGIVRGPTLEVDGEVILDGGEPVGW</sequence>
<name>A0A1F5EXX0_9BACT</name>
<dbReference type="SUPFAM" id="SSF144052">
    <property type="entry name" value="Thermophilic metalloprotease-like"/>
    <property type="match status" value="1"/>
</dbReference>
<dbReference type="GO" id="GO:0046872">
    <property type="term" value="F:metal ion binding"/>
    <property type="evidence" value="ECO:0007669"/>
    <property type="project" value="UniProtKB-KW"/>
</dbReference>
<protein>
    <recommendedName>
        <fullName evidence="4">Leucyl aminopeptidase</fullName>
    </recommendedName>
</protein>
<dbReference type="PANTHER" id="PTHR34448:SF1">
    <property type="entry name" value="BLL6088 PROTEIN"/>
    <property type="match status" value="1"/>
</dbReference>
<gene>
    <name evidence="2" type="ORF">A2Y64_07650</name>
</gene>
<dbReference type="GO" id="GO:0004177">
    <property type="term" value="F:aminopeptidase activity"/>
    <property type="evidence" value="ECO:0007669"/>
    <property type="project" value="InterPro"/>
</dbReference>
<evidence type="ECO:0000313" key="2">
    <source>
        <dbReference type="EMBL" id="OGD72217.1"/>
    </source>
</evidence>
<dbReference type="InterPro" id="IPR058739">
    <property type="entry name" value="NicX"/>
</dbReference>
<dbReference type="Pfam" id="PF26233">
    <property type="entry name" value="NicX"/>
    <property type="match status" value="1"/>
</dbReference>
<comment type="caution">
    <text evidence="2">The sequence shown here is derived from an EMBL/GenBank/DDBJ whole genome shotgun (WGS) entry which is preliminary data.</text>
</comment>
<dbReference type="EMBL" id="MFAF01000128">
    <property type="protein sequence ID" value="OGD72217.1"/>
    <property type="molecule type" value="Genomic_DNA"/>
</dbReference>
<dbReference type="AlphaFoldDB" id="A0A1F5EXX0"/>
<dbReference type="PANTHER" id="PTHR34448">
    <property type="entry name" value="AMINOPEPTIDASE"/>
    <property type="match status" value="1"/>
</dbReference>
<proteinExistence type="predicted"/>
<reference evidence="2 3" key="1">
    <citation type="journal article" date="2016" name="Nat. Commun.">
        <title>Thousands of microbial genomes shed light on interconnected biogeochemical processes in an aquifer system.</title>
        <authorList>
            <person name="Anantharaman K."/>
            <person name="Brown C.T."/>
            <person name="Hug L.A."/>
            <person name="Sharon I."/>
            <person name="Castelle C.J."/>
            <person name="Probst A.J."/>
            <person name="Thomas B.C."/>
            <person name="Singh A."/>
            <person name="Wilkins M.J."/>
            <person name="Karaoz U."/>
            <person name="Brodie E.L."/>
            <person name="Williams K.H."/>
            <person name="Hubbard S.S."/>
            <person name="Banfield J.F."/>
        </authorList>
    </citation>
    <scope>NUCLEOTIDE SEQUENCE [LARGE SCALE GENOMIC DNA]</scope>
</reference>
<evidence type="ECO:0000313" key="3">
    <source>
        <dbReference type="Proteomes" id="UP000177187"/>
    </source>
</evidence>
<dbReference type="GO" id="GO:0006508">
    <property type="term" value="P:proteolysis"/>
    <property type="evidence" value="ECO:0007669"/>
    <property type="project" value="InterPro"/>
</dbReference>
<dbReference type="InterPro" id="IPR052170">
    <property type="entry name" value="M29_Exopeptidase"/>
</dbReference>
<organism evidence="2 3">
    <name type="scientific">Candidatus Coatesbacteria bacterium RBG_13_66_14</name>
    <dbReference type="NCBI Taxonomy" id="1817816"/>
    <lineage>
        <taxon>Bacteria</taxon>
        <taxon>Candidatus Coatesiibacteriota</taxon>
    </lineage>
</organism>
<evidence type="ECO:0000256" key="1">
    <source>
        <dbReference type="ARBA" id="ARBA00022723"/>
    </source>
</evidence>
<evidence type="ECO:0008006" key="4">
    <source>
        <dbReference type="Google" id="ProtNLM"/>
    </source>
</evidence>
<accession>A0A1F5EXX0</accession>
<dbReference type="Proteomes" id="UP000177187">
    <property type="component" value="Unassembled WGS sequence"/>
</dbReference>